<organism evidence="1 2">
    <name type="scientific">Vespula maculifrons</name>
    <name type="common">Eastern yellow jacket</name>
    <name type="synonym">Wasp</name>
    <dbReference type="NCBI Taxonomy" id="7453"/>
    <lineage>
        <taxon>Eukaryota</taxon>
        <taxon>Metazoa</taxon>
        <taxon>Ecdysozoa</taxon>
        <taxon>Arthropoda</taxon>
        <taxon>Hexapoda</taxon>
        <taxon>Insecta</taxon>
        <taxon>Pterygota</taxon>
        <taxon>Neoptera</taxon>
        <taxon>Endopterygota</taxon>
        <taxon>Hymenoptera</taxon>
        <taxon>Apocrita</taxon>
        <taxon>Aculeata</taxon>
        <taxon>Vespoidea</taxon>
        <taxon>Vespidae</taxon>
        <taxon>Vespinae</taxon>
        <taxon>Vespula</taxon>
    </lineage>
</organism>
<keyword evidence="2" id="KW-1185">Reference proteome</keyword>
<evidence type="ECO:0000313" key="1">
    <source>
        <dbReference type="EMBL" id="KAL2750299.1"/>
    </source>
</evidence>
<dbReference type="AlphaFoldDB" id="A0ABD2D057"/>
<sequence length="59" mass="6928">MNAHQADNSRLAVLFNFLFRFINYNGVIFLHSPIGGNFLEKCIRSYGRIHSYYIDLQMT</sequence>
<dbReference type="Proteomes" id="UP001607303">
    <property type="component" value="Unassembled WGS sequence"/>
</dbReference>
<evidence type="ECO:0000313" key="2">
    <source>
        <dbReference type="Proteomes" id="UP001607303"/>
    </source>
</evidence>
<dbReference type="EMBL" id="JAYRBN010000018">
    <property type="protein sequence ID" value="KAL2750299.1"/>
    <property type="molecule type" value="Genomic_DNA"/>
</dbReference>
<protein>
    <submittedName>
        <fullName evidence="1">Uncharacterized protein</fullName>
    </submittedName>
</protein>
<comment type="caution">
    <text evidence="1">The sequence shown here is derived from an EMBL/GenBank/DDBJ whole genome shotgun (WGS) entry which is preliminary data.</text>
</comment>
<name>A0ABD2D057_VESMC</name>
<reference evidence="1 2" key="1">
    <citation type="journal article" date="2024" name="Ann. Entomol. Soc. Am.">
        <title>Genomic analyses of the southern and eastern yellowjacket wasps (Hymenoptera: Vespidae) reveal evolutionary signatures of social life.</title>
        <authorList>
            <person name="Catto M.A."/>
            <person name="Caine P.B."/>
            <person name="Orr S.E."/>
            <person name="Hunt B.G."/>
            <person name="Goodisman M.A.D."/>
        </authorList>
    </citation>
    <scope>NUCLEOTIDE SEQUENCE [LARGE SCALE GENOMIC DNA]</scope>
    <source>
        <strain evidence="1">232</strain>
        <tissue evidence="1">Head and thorax</tissue>
    </source>
</reference>
<proteinExistence type="predicted"/>
<gene>
    <name evidence="1" type="ORF">V1477_001471</name>
</gene>
<accession>A0ABD2D057</accession>